<feature type="region of interest" description="Disordered" evidence="1">
    <location>
        <begin position="201"/>
        <end position="240"/>
    </location>
</feature>
<sequence length="240" mass="25643">MSLQPRLQPNAVMAIVTAGLLADALWRRSRAARLQPLPPAPDTLPDSARQYRVITAAGVDVDEPTRRAAVAYAHREGLAVLDLVPRGLDALRAMELVRRLDPASYRTARLARGEGGGHALLVAADVVERAGLTRFEGLTTAEMDALTERLKRYASVATDLAVTPAIDPVDATAADRRAILRRRWLSDLPTYLTARTCWASGRSPPASCSAPGGAPAARPDHDHDARRAPDGARSGQAVAL</sequence>
<proteinExistence type="predicted"/>
<name>A0ABP8UJD0_9ACTN</name>
<protein>
    <submittedName>
        <fullName evidence="2">Uncharacterized protein</fullName>
    </submittedName>
</protein>
<reference evidence="3" key="1">
    <citation type="journal article" date="2019" name="Int. J. Syst. Evol. Microbiol.">
        <title>The Global Catalogue of Microorganisms (GCM) 10K type strain sequencing project: providing services to taxonomists for standard genome sequencing and annotation.</title>
        <authorList>
            <consortium name="The Broad Institute Genomics Platform"/>
            <consortium name="The Broad Institute Genome Sequencing Center for Infectious Disease"/>
            <person name="Wu L."/>
            <person name="Ma J."/>
        </authorList>
    </citation>
    <scope>NUCLEOTIDE SEQUENCE [LARGE SCALE GENOMIC DNA]</scope>
    <source>
        <strain evidence="3">JCM 17939</strain>
    </source>
</reference>
<gene>
    <name evidence="2" type="ORF">GCM10023196_067890</name>
</gene>
<accession>A0ABP8UJD0</accession>
<dbReference type="EMBL" id="BAABHK010000011">
    <property type="protein sequence ID" value="GAA4632825.1"/>
    <property type="molecule type" value="Genomic_DNA"/>
</dbReference>
<evidence type="ECO:0000313" key="3">
    <source>
        <dbReference type="Proteomes" id="UP001501442"/>
    </source>
</evidence>
<feature type="compositionally biased region" description="Basic and acidic residues" evidence="1">
    <location>
        <begin position="218"/>
        <end position="230"/>
    </location>
</feature>
<dbReference type="Proteomes" id="UP001501442">
    <property type="component" value="Unassembled WGS sequence"/>
</dbReference>
<comment type="caution">
    <text evidence="2">The sequence shown here is derived from an EMBL/GenBank/DDBJ whole genome shotgun (WGS) entry which is preliminary data.</text>
</comment>
<organism evidence="2 3">
    <name type="scientific">Actinoallomurus vinaceus</name>
    <dbReference type="NCBI Taxonomy" id="1080074"/>
    <lineage>
        <taxon>Bacteria</taxon>
        <taxon>Bacillati</taxon>
        <taxon>Actinomycetota</taxon>
        <taxon>Actinomycetes</taxon>
        <taxon>Streptosporangiales</taxon>
        <taxon>Thermomonosporaceae</taxon>
        <taxon>Actinoallomurus</taxon>
    </lineage>
</organism>
<feature type="compositionally biased region" description="Low complexity" evidence="1">
    <location>
        <begin position="201"/>
        <end position="217"/>
    </location>
</feature>
<dbReference type="RefSeq" id="WP_345435823.1">
    <property type="nucleotide sequence ID" value="NZ_BAABHK010000011.1"/>
</dbReference>
<evidence type="ECO:0000313" key="2">
    <source>
        <dbReference type="EMBL" id="GAA4632825.1"/>
    </source>
</evidence>
<keyword evidence="3" id="KW-1185">Reference proteome</keyword>
<evidence type="ECO:0000256" key="1">
    <source>
        <dbReference type="SAM" id="MobiDB-lite"/>
    </source>
</evidence>